<accession>A0A9D4D8E2</accession>
<dbReference type="AlphaFoldDB" id="A0A9D4D8E2"/>
<protein>
    <submittedName>
        <fullName evidence="1">Uncharacterized protein</fullName>
    </submittedName>
</protein>
<dbReference type="Proteomes" id="UP000828390">
    <property type="component" value="Unassembled WGS sequence"/>
</dbReference>
<sequence length="63" mass="6914">MLQTERQIDGRTDGQTDVIVGLGIPDMTIDLTPNFEETSEKCSLVFRSSAPNDSKVRGFVVVV</sequence>
<gene>
    <name evidence="1" type="ORF">DPMN_047241</name>
</gene>
<proteinExistence type="predicted"/>
<evidence type="ECO:0000313" key="1">
    <source>
        <dbReference type="EMBL" id="KAH3740535.1"/>
    </source>
</evidence>
<dbReference type="EMBL" id="JAIWYP010000011">
    <property type="protein sequence ID" value="KAH3740535.1"/>
    <property type="molecule type" value="Genomic_DNA"/>
</dbReference>
<comment type="caution">
    <text evidence="1">The sequence shown here is derived from an EMBL/GenBank/DDBJ whole genome shotgun (WGS) entry which is preliminary data.</text>
</comment>
<feature type="non-terminal residue" evidence="1">
    <location>
        <position position="1"/>
    </location>
</feature>
<name>A0A9D4D8E2_DREPO</name>
<keyword evidence="2" id="KW-1185">Reference proteome</keyword>
<evidence type="ECO:0000313" key="2">
    <source>
        <dbReference type="Proteomes" id="UP000828390"/>
    </source>
</evidence>
<organism evidence="1 2">
    <name type="scientific">Dreissena polymorpha</name>
    <name type="common">Zebra mussel</name>
    <name type="synonym">Mytilus polymorpha</name>
    <dbReference type="NCBI Taxonomy" id="45954"/>
    <lineage>
        <taxon>Eukaryota</taxon>
        <taxon>Metazoa</taxon>
        <taxon>Spiralia</taxon>
        <taxon>Lophotrochozoa</taxon>
        <taxon>Mollusca</taxon>
        <taxon>Bivalvia</taxon>
        <taxon>Autobranchia</taxon>
        <taxon>Heteroconchia</taxon>
        <taxon>Euheterodonta</taxon>
        <taxon>Imparidentia</taxon>
        <taxon>Neoheterodontei</taxon>
        <taxon>Myida</taxon>
        <taxon>Dreissenoidea</taxon>
        <taxon>Dreissenidae</taxon>
        <taxon>Dreissena</taxon>
    </lineage>
</organism>
<reference evidence="1" key="1">
    <citation type="journal article" date="2019" name="bioRxiv">
        <title>The Genome of the Zebra Mussel, Dreissena polymorpha: A Resource for Invasive Species Research.</title>
        <authorList>
            <person name="McCartney M.A."/>
            <person name="Auch B."/>
            <person name="Kono T."/>
            <person name="Mallez S."/>
            <person name="Zhang Y."/>
            <person name="Obille A."/>
            <person name="Becker A."/>
            <person name="Abrahante J.E."/>
            <person name="Garbe J."/>
            <person name="Badalamenti J.P."/>
            <person name="Herman A."/>
            <person name="Mangelson H."/>
            <person name="Liachko I."/>
            <person name="Sullivan S."/>
            <person name="Sone E.D."/>
            <person name="Koren S."/>
            <person name="Silverstein K.A.T."/>
            <person name="Beckman K.B."/>
            <person name="Gohl D.M."/>
        </authorList>
    </citation>
    <scope>NUCLEOTIDE SEQUENCE</scope>
    <source>
        <strain evidence="1">Duluth1</strain>
        <tissue evidence="1">Whole animal</tissue>
    </source>
</reference>
<reference evidence="1" key="2">
    <citation type="submission" date="2020-11" db="EMBL/GenBank/DDBJ databases">
        <authorList>
            <person name="McCartney M.A."/>
            <person name="Auch B."/>
            <person name="Kono T."/>
            <person name="Mallez S."/>
            <person name="Becker A."/>
            <person name="Gohl D.M."/>
            <person name="Silverstein K.A.T."/>
            <person name="Koren S."/>
            <person name="Bechman K.B."/>
            <person name="Herman A."/>
            <person name="Abrahante J.E."/>
            <person name="Garbe J."/>
        </authorList>
    </citation>
    <scope>NUCLEOTIDE SEQUENCE</scope>
    <source>
        <strain evidence="1">Duluth1</strain>
        <tissue evidence="1">Whole animal</tissue>
    </source>
</reference>